<gene>
    <name evidence="2" type="ORF">DWY69_18165</name>
    <name evidence="1" type="ORF">DXC51_24530</name>
</gene>
<keyword evidence="3" id="KW-1185">Reference proteome</keyword>
<evidence type="ECO:0000313" key="2">
    <source>
        <dbReference type="EMBL" id="RGE69275.1"/>
    </source>
</evidence>
<dbReference type="Proteomes" id="UP000260812">
    <property type="component" value="Unassembled WGS sequence"/>
</dbReference>
<dbReference type="EMBL" id="QVLU01000017">
    <property type="protein sequence ID" value="RGE69275.1"/>
    <property type="molecule type" value="Genomic_DNA"/>
</dbReference>
<reference evidence="3 4" key="1">
    <citation type="submission" date="2018-08" db="EMBL/GenBank/DDBJ databases">
        <title>A genome reference for cultivated species of the human gut microbiota.</title>
        <authorList>
            <person name="Zou Y."/>
            <person name="Xue W."/>
            <person name="Luo G."/>
        </authorList>
    </citation>
    <scope>NUCLEOTIDE SEQUENCE [LARGE SCALE GENOMIC DNA]</scope>
    <source>
        <strain evidence="2 4">AF26-4BH</strain>
        <strain evidence="1 3">TF05-5AC</strain>
    </source>
</reference>
<accession>A0A3E3HX02</accession>
<dbReference type="RefSeq" id="WP_025488385.1">
    <property type="nucleotide sequence ID" value="NZ_CALBAU010000247.1"/>
</dbReference>
<organism evidence="1 3">
    <name type="scientific">Eisenbergiella massiliensis</name>
    <dbReference type="NCBI Taxonomy" id="1720294"/>
    <lineage>
        <taxon>Bacteria</taxon>
        <taxon>Bacillati</taxon>
        <taxon>Bacillota</taxon>
        <taxon>Clostridia</taxon>
        <taxon>Lachnospirales</taxon>
        <taxon>Lachnospiraceae</taxon>
        <taxon>Eisenbergiella</taxon>
    </lineage>
</organism>
<name>A0A3E3HX02_9FIRM</name>
<dbReference type="GeneID" id="97989933"/>
<dbReference type="AlphaFoldDB" id="A0A3E3HX02"/>
<dbReference type="EMBL" id="QVLV01000026">
    <property type="protein sequence ID" value="RGE56371.1"/>
    <property type="molecule type" value="Genomic_DNA"/>
</dbReference>
<comment type="caution">
    <text evidence="1">The sequence shown here is derived from an EMBL/GenBank/DDBJ whole genome shotgun (WGS) entry which is preliminary data.</text>
</comment>
<evidence type="ECO:0000313" key="1">
    <source>
        <dbReference type="EMBL" id="RGE56371.1"/>
    </source>
</evidence>
<sequence length="62" mass="6882">MGRAEIKALFYLGFWERPEEASASFGYLHFMSESCGSLKAIPVIEETGIIITDETVRLISGL</sequence>
<proteinExistence type="predicted"/>
<protein>
    <submittedName>
        <fullName evidence="1">Uncharacterized protein</fullName>
    </submittedName>
</protein>
<dbReference type="Proteomes" id="UP000261166">
    <property type="component" value="Unassembled WGS sequence"/>
</dbReference>
<evidence type="ECO:0000313" key="4">
    <source>
        <dbReference type="Proteomes" id="UP000261166"/>
    </source>
</evidence>
<evidence type="ECO:0000313" key="3">
    <source>
        <dbReference type="Proteomes" id="UP000260812"/>
    </source>
</evidence>